<proteinExistence type="predicted"/>
<protein>
    <recommendedName>
        <fullName evidence="3">DUF3679 domain-containing protein</fullName>
    </recommendedName>
</protein>
<organism evidence="1 2">
    <name type="scientific">Virgibacillus siamensis</name>
    <dbReference type="NCBI Taxonomy" id="480071"/>
    <lineage>
        <taxon>Bacteria</taxon>
        <taxon>Bacillati</taxon>
        <taxon>Bacillota</taxon>
        <taxon>Bacilli</taxon>
        <taxon>Bacillales</taxon>
        <taxon>Bacillaceae</taxon>
        <taxon>Virgibacillus</taxon>
    </lineage>
</organism>
<comment type="caution">
    <text evidence="1">The sequence shown here is derived from an EMBL/GenBank/DDBJ whole genome shotgun (WGS) entry which is preliminary data.</text>
</comment>
<name>A0ABP3R5X3_9BACI</name>
<accession>A0ABP3R5X3</accession>
<dbReference type="RefSeq" id="WP_343812375.1">
    <property type="nucleotide sequence ID" value="NZ_BAAADS010000012.1"/>
</dbReference>
<dbReference type="EMBL" id="BAAADS010000012">
    <property type="protein sequence ID" value="GAA0602064.1"/>
    <property type="molecule type" value="Genomic_DNA"/>
</dbReference>
<gene>
    <name evidence="1" type="ORF">GCM10009001_18660</name>
</gene>
<dbReference type="Proteomes" id="UP001500866">
    <property type="component" value="Unassembled WGS sequence"/>
</dbReference>
<keyword evidence="2" id="KW-1185">Reference proteome</keyword>
<reference evidence="2" key="1">
    <citation type="journal article" date="2019" name="Int. J. Syst. Evol. Microbiol.">
        <title>The Global Catalogue of Microorganisms (GCM) 10K type strain sequencing project: providing services to taxonomists for standard genome sequencing and annotation.</title>
        <authorList>
            <consortium name="The Broad Institute Genomics Platform"/>
            <consortium name="The Broad Institute Genome Sequencing Center for Infectious Disease"/>
            <person name="Wu L."/>
            <person name="Ma J."/>
        </authorList>
    </citation>
    <scope>NUCLEOTIDE SEQUENCE [LARGE SCALE GENOMIC DNA]</scope>
    <source>
        <strain evidence="2">JCM 15395</strain>
    </source>
</reference>
<evidence type="ECO:0008006" key="3">
    <source>
        <dbReference type="Google" id="ProtNLM"/>
    </source>
</evidence>
<sequence length="99" mass="11270">MRSILVLLLLVVFFLTGLVLGMDRGGETDMRQEDTVKQKQLKDVQVVKVNQRTTDEKVLKAEQPPNLTQKIASFLESTVKGFYNIVVDVIYGFIHVLFD</sequence>
<evidence type="ECO:0000313" key="1">
    <source>
        <dbReference type="EMBL" id="GAA0602064.1"/>
    </source>
</evidence>
<evidence type="ECO:0000313" key="2">
    <source>
        <dbReference type="Proteomes" id="UP001500866"/>
    </source>
</evidence>